<reference evidence="8 9" key="1">
    <citation type="submission" date="2016-10" db="EMBL/GenBank/DDBJ databases">
        <authorList>
            <person name="de Groot N.N."/>
        </authorList>
    </citation>
    <scope>NUCLEOTIDE SEQUENCE [LARGE SCALE GENOMIC DNA]</scope>
    <source>
        <strain evidence="8 9">DSM 43067</strain>
    </source>
</reference>
<dbReference type="GO" id="GO:0005886">
    <property type="term" value="C:plasma membrane"/>
    <property type="evidence" value="ECO:0007669"/>
    <property type="project" value="UniProtKB-SubCell"/>
</dbReference>
<evidence type="ECO:0000256" key="4">
    <source>
        <dbReference type="ARBA" id="ARBA00022741"/>
    </source>
</evidence>
<comment type="similarity">
    <text evidence="2">Belongs to the ABC transporter superfamily.</text>
</comment>
<sequence>MMLSQHPVIAIVDVSKSYGDVPALRGVGLTVSAGEIVSLIGPNGAGKTTLVSIIAGLRRADEGSVHICGFNVADHPEKAREYLGLAPQELGIVPVVTVRENLRFSGELHGLRGRALAARIDEVAGQMLLTPLLDRLGRDLSGGEMRRLHTALALLHRPRLLLLDEPTAAADVRTRRRILDLVRQAAADGTAVLYSTHYLDEVESLDTTVAILDRGRLIACDPPQKIIEAHGTTVIEAVFDGPAPDPTAFGSLDVTRTGSRLAITDPDPEFTIGRVLNALDTADAGRLRSIDVVRPSLETAFLALTGRRYGATGNEV</sequence>
<dbReference type="Pfam" id="PF00005">
    <property type="entry name" value="ABC_tran"/>
    <property type="match status" value="1"/>
</dbReference>
<feature type="domain" description="ABC transporter" evidence="7">
    <location>
        <begin position="9"/>
        <end position="239"/>
    </location>
</feature>
<proteinExistence type="inferred from homology"/>
<dbReference type="STRING" id="1993.SAMN04489713_1073"/>
<dbReference type="InterPro" id="IPR027417">
    <property type="entry name" value="P-loop_NTPase"/>
</dbReference>
<evidence type="ECO:0000259" key="7">
    <source>
        <dbReference type="PROSITE" id="PS50893"/>
    </source>
</evidence>
<accession>A0A1I5HY21</accession>
<dbReference type="EMBL" id="FOVH01000007">
    <property type="protein sequence ID" value="SFO53185.1"/>
    <property type="molecule type" value="Genomic_DNA"/>
</dbReference>
<keyword evidence="5 8" id="KW-0067">ATP-binding</keyword>
<dbReference type="InterPro" id="IPR050763">
    <property type="entry name" value="ABC_transporter_ATP-binding"/>
</dbReference>
<keyword evidence="4" id="KW-0547">Nucleotide-binding</keyword>
<dbReference type="InterPro" id="IPR003439">
    <property type="entry name" value="ABC_transporter-like_ATP-bd"/>
</dbReference>
<evidence type="ECO:0000256" key="1">
    <source>
        <dbReference type="ARBA" id="ARBA00004202"/>
    </source>
</evidence>
<dbReference type="Gene3D" id="3.40.50.300">
    <property type="entry name" value="P-loop containing nucleotide triphosphate hydrolases"/>
    <property type="match status" value="1"/>
</dbReference>
<evidence type="ECO:0000256" key="3">
    <source>
        <dbReference type="ARBA" id="ARBA00022448"/>
    </source>
</evidence>
<evidence type="ECO:0000313" key="9">
    <source>
        <dbReference type="Proteomes" id="UP000183413"/>
    </source>
</evidence>
<dbReference type="GO" id="GO:0046677">
    <property type="term" value="P:response to antibiotic"/>
    <property type="evidence" value="ECO:0007669"/>
    <property type="project" value="UniProtKB-KW"/>
</dbReference>
<keyword evidence="6" id="KW-0046">Antibiotic resistance</keyword>
<gene>
    <name evidence="8" type="ORF">SAMN04489713_1073</name>
</gene>
<protein>
    <submittedName>
        <fullName evidence="8">ABC-2 type transport system ATP-binding protein</fullName>
    </submittedName>
</protein>
<dbReference type="eggNOG" id="COG1131">
    <property type="taxonomic scope" value="Bacteria"/>
</dbReference>
<dbReference type="SUPFAM" id="SSF52540">
    <property type="entry name" value="P-loop containing nucleoside triphosphate hydrolases"/>
    <property type="match status" value="1"/>
</dbReference>
<keyword evidence="3" id="KW-0813">Transport</keyword>
<dbReference type="PROSITE" id="PS50893">
    <property type="entry name" value="ABC_TRANSPORTER_2"/>
    <property type="match status" value="1"/>
</dbReference>
<dbReference type="GO" id="GO:0016887">
    <property type="term" value="F:ATP hydrolysis activity"/>
    <property type="evidence" value="ECO:0007669"/>
    <property type="project" value="InterPro"/>
</dbReference>
<keyword evidence="9" id="KW-1185">Reference proteome</keyword>
<evidence type="ECO:0000313" key="8">
    <source>
        <dbReference type="EMBL" id="SFO53185.1"/>
    </source>
</evidence>
<dbReference type="PANTHER" id="PTHR42711">
    <property type="entry name" value="ABC TRANSPORTER ATP-BINDING PROTEIN"/>
    <property type="match status" value="1"/>
</dbReference>
<dbReference type="PANTHER" id="PTHR42711:SF5">
    <property type="entry name" value="ABC TRANSPORTER ATP-BINDING PROTEIN NATA"/>
    <property type="match status" value="1"/>
</dbReference>
<dbReference type="AlphaFoldDB" id="A0A1I5HY21"/>
<dbReference type="Proteomes" id="UP000183413">
    <property type="component" value="Unassembled WGS sequence"/>
</dbReference>
<dbReference type="GO" id="GO:0005524">
    <property type="term" value="F:ATP binding"/>
    <property type="evidence" value="ECO:0007669"/>
    <property type="project" value="UniProtKB-KW"/>
</dbReference>
<dbReference type="InterPro" id="IPR003593">
    <property type="entry name" value="AAA+_ATPase"/>
</dbReference>
<comment type="subcellular location">
    <subcellularLocation>
        <location evidence="1">Cell membrane</location>
        <topology evidence="1">Peripheral membrane protein</topology>
    </subcellularLocation>
</comment>
<name>A0A1I5HY21_9ACTN</name>
<dbReference type="InParanoid" id="A0A1I5HY21"/>
<dbReference type="SMART" id="SM00382">
    <property type="entry name" value="AAA"/>
    <property type="match status" value="1"/>
</dbReference>
<evidence type="ECO:0000256" key="5">
    <source>
        <dbReference type="ARBA" id="ARBA00022840"/>
    </source>
</evidence>
<evidence type="ECO:0000256" key="2">
    <source>
        <dbReference type="ARBA" id="ARBA00005417"/>
    </source>
</evidence>
<evidence type="ECO:0000256" key="6">
    <source>
        <dbReference type="ARBA" id="ARBA00023251"/>
    </source>
</evidence>
<organism evidence="8 9">
    <name type="scientific">Actinomadura madurae</name>
    <dbReference type="NCBI Taxonomy" id="1993"/>
    <lineage>
        <taxon>Bacteria</taxon>
        <taxon>Bacillati</taxon>
        <taxon>Actinomycetota</taxon>
        <taxon>Actinomycetes</taxon>
        <taxon>Streptosporangiales</taxon>
        <taxon>Thermomonosporaceae</taxon>
        <taxon>Actinomadura</taxon>
    </lineage>
</organism>